<dbReference type="Pfam" id="PF00067">
    <property type="entry name" value="p450"/>
    <property type="match status" value="1"/>
</dbReference>
<dbReference type="PROSITE" id="PS00086">
    <property type="entry name" value="CYTOCHROME_P450"/>
    <property type="match status" value="1"/>
</dbReference>
<name>A0ABD1Q1I2_9LAMI</name>
<dbReference type="GO" id="GO:0046872">
    <property type="term" value="F:metal ion binding"/>
    <property type="evidence" value="ECO:0007669"/>
    <property type="project" value="UniProtKB-KW"/>
</dbReference>
<evidence type="ECO:0000256" key="1">
    <source>
        <dbReference type="ARBA" id="ARBA00001971"/>
    </source>
</evidence>
<sequence>MVEELEYIMVRCHNLGIFLWFRVAILGGDGSGCILGRGRVKFGVGATDCGWWSCCYYRWVVTPRGFGAGQDGKWNKIRRRRRRGGEIYSYGTRYKSKAKKPLNLPPGSYGWPFLGETIEYFQAATEGRPQNFVKRRMEKYKSHVFKTSVVGEPMAVLCGTAGNKFLFTNSNKLVTTWWPSSVSKLLGPCISTIGGDEAMQMRKMVSYFFSPDAFVKLYIKTMDLVTQQHIETHWQGKEEVNVYPNVRLYTFELVCRLFMSIEEQEQIEKLADLFNIFVKGVVSMPINFPGTKFYNAKRATSAIKKELKMLVTQRRLALEQNTSLPSQDLLSHLLSYPDENGKFMSESVVVNNIVLLLFAGYDTSSAALTILMKYLAEFPEIYENVLKEQMEIASSKEEGEFLNWDDIQKMRYSWNVACEAIRLYPPVMGAFREAMADLKFEGYDIPKGWKFYWNAPLTHTDPSFFPDEQKFDPSRFEGAGPVPYSYVPFGGGPRMCLGKEFARLEILIFLHNIVKRFKWNLLIPGEKIEYEMTPTPQKGLPVRLHPRKA</sequence>
<evidence type="ECO:0000256" key="10">
    <source>
        <dbReference type="PIRSR" id="PIRSR602401-1"/>
    </source>
</evidence>
<dbReference type="EMBL" id="JBFOLK010000012">
    <property type="protein sequence ID" value="KAL2470037.1"/>
    <property type="molecule type" value="Genomic_DNA"/>
</dbReference>
<accession>A0ABD1Q1I2</accession>
<proteinExistence type="inferred from homology"/>
<gene>
    <name evidence="12" type="ORF">Adt_38173</name>
</gene>
<keyword evidence="8 10" id="KW-0408">Iron</keyword>
<evidence type="ECO:0000313" key="13">
    <source>
        <dbReference type="Proteomes" id="UP001604336"/>
    </source>
</evidence>
<keyword evidence="7 11" id="KW-0560">Oxidoreductase</keyword>
<evidence type="ECO:0000256" key="3">
    <source>
        <dbReference type="ARBA" id="ARBA00010617"/>
    </source>
</evidence>
<organism evidence="12 13">
    <name type="scientific">Abeliophyllum distichum</name>
    <dbReference type="NCBI Taxonomy" id="126358"/>
    <lineage>
        <taxon>Eukaryota</taxon>
        <taxon>Viridiplantae</taxon>
        <taxon>Streptophyta</taxon>
        <taxon>Embryophyta</taxon>
        <taxon>Tracheophyta</taxon>
        <taxon>Spermatophyta</taxon>
        <taxon>Magnoliopsida</taxon>
        <taxon>eudicotyledons</taxon>
        <taxon>Gunneridae</taxon>
        <taxon>Pentapetalae</taxon>
        <taxon>asterids</taxon>
        <taxon>lamiids</taxon>
        <taxon>Lamiales</taxon>
        <taxon>Oleaceae</taxon>
        <taxon>Forsythieae</taxon>
        <taxon>Abeliophyllum</taxon>
    </lineage>
</organism>
<keyword evidence="4" id="KW-0812">Transmembrane</keyword>
<dbReference type="CDD" id="cd11043">
    <property type="entry name" value="CYP90-like"/>
    <property type="match status" value="1"/>
</dbReference>
<dbReference type="InterPro" id="IPR002401">
    <property type="entry name" value="Cyt_P450_E_grp-I"/>
</dbReference>
<protein>
    <submittedName>
        <fullName evidence="12">Cytochrome</fullName>
    </submittedName>
</protein>
<evidence type="ECO:0000256" key="6">
    <source>
        <dbReference type="ARBA" id="ARBA00022989"/>
    </source>
</evidence>
<evidence type="ECO:0000256" key="5">
    <source>
        <dbReference type="ARBA" id="ARBA00022723"/>
    </source>
</evidence>
<dbReference type="InterPro" id="IPR036396">
    <property type="entry name" value="Cyt_P450_sf"/>
</dbReference>
<dbReference type="AlphaFoldDB" id="A0ABD1Q1I2"/>
<evidence type="ECO:0000256" key="11">
    <source>
        <dbReference type="RuleBase" id="RU000461"/>
    </source>
</evidence>
<evidence type="ECO:0000256" key="4">
    <source>
        <dbReference type="ARBA" id="ARBA00022692"/>
    </source>
</evidence>
<dbReference type="PRINTS" id="PR00385">
    <property type="entry name" value="P450"/>
</dbReference>
<keyword evidence="13" id="KW-1185">Reference proteome</keyword>
<evidence type="ECO:0000256" key="9">
    <source>
        <dbReference type="ARBA" id="ARBA00023136"/>
    </source>
</evidence>
<dbReference type="GO" id="GO:0016712">
    <property type="term" value="F:oxidoreductase activity, acting on paired donors, with incorporation or reduction of molecular oxygen, reduced flavin or flavoprotein as one donor, and incorporation of one atom of oxygen"/>
    <property type="evidence" value="ECO:0007669"/>
    <property type="project" value="UniProtKB-ARBA"/>
</dbReference>
<comment type="subcellular location">
    <subcellularLocation>
        <location evidence="2">Membrane</location>
        <topology evidence="2">Single-pass membrane protein</topology>
    </subcellularLocation>
</comment>
<evidence type="ECO:0000256" key="8">
    <source>
        <dbReference type="ARBA" id="ARBA00023004"/>
    </source>
</evidence>
<dbReference type="Gene3D" id="1.10.630.10">
    <property type="entry name" value="Cytochrome P450"/>
    <property type="match status" value="1"/>
</dbReference>
<keyword evidence="10 11" id="KW-0349">Heme</keyword>
<comment type="caution">
    <text evidence="12">The sequence shown here is derived from an EMBL/GenBank/DDBJ whole genome shotgun (WGS) entry which is preliminary data.</text>
</comment>
<evidence type="ECO:0000313" key="12">
    <source>
        <dbReference type="EMBL" id="KAL2470037.1"/>
    </source>
</evidence>
<dbReference type="FunFam" id="1.10.630.10:FF:000022">
    <property type="entry name" value="Taxadiene 5-alpha hydroxylase"/>
    <property type="match status" value="1"/>
</dbReference>
<dbReference type="PANTHER" id="PTHR24286">
    <property type="entry name" value="CYTOCHROME P450 26"/>
    <property type="match status" value="1"/>
</dbReference>
<keyword evidence="9" id="KW-0472">Membrane</keyword>
<feature type="binding site" description="axial binding residue" evidence="10">
    <location>
        <position position="496"/>
    </location>
    <ligand>
        <name>heme</name>
        <dbReference type="ChEBI" id="CHEBI:30413"/>
    </ligand>
    <ligandPart>
        <name>Fe</name>
        <dbReference type="ChEBI" id="CHEBI:18248"/>
    </ligandPart>
</feature>
<keyword evidence="6" id="KW-1133">Transmembrane helix</keyword>
<keyword evidence="11" id="KW-0503">Monooxygenase</keyword>
<dbReference type="InterPro" id="IPR001128">
    <property type="entry name" value="Cyt_P450"/>
</dbReference>
<evidence type="ECO:0000256" key="7">
    <source>
        <dbReference type="ARBA" id="ARBA00023002"/>
    </source>
</evidence>
<reference evidence="13" key="1">
    <citation type="submission" date="2024-07" db="EMBL/GenBank/DDBJ databases">
        <title>Two chromosome-level genome assemblies of Korean endemic species Abeliophyllum distichum and Forsythia ovata (Oleaceae).</title>
        <authorList>
            <person name="Jang H."/>
        </authorList>
    </citation>
    <scope>NUCLEOTIDE SEQUENCE [LARGE SCALE GENOMIC DNA]</scope>
</reference>
<dbReference type="Proteomes" id="UP001604336">
    <property type="component" value="Unassembled WGS sequence"/>
</dbReference>
<dbReference type="SUPFAM" id="SSF48264">
    <property type="entry name" value="Cytochrome P450"/>
    <property type="match status" value="1"/>
</dbReference>
<keyword evidence="5 10" id="KW-0479">Metal-binding</keyword>
<dbReference type="InterPro" id="IPR017972">
    <property type="entry name" value="Cyt_P450_CS"/>
</dbReference>
<dbReference type="GO" id="GO:0016020">
    <property type="term" value="C:membrane"/>
    <property type="evidence" value="ECO:0007669"/>
    <property type="project" value="UniProtKB-SubCell"/>
</dbReference>
<evidence type="ECO:0000256" key="2">
    <source>
        <dbReference type="ARBA" id="ARBA00004167"/>
    </source>
</evidence>
<comment type="cofactor">
    <cofactor evidence="1 10">
        <name>heme</name>
        <dbReference type="ChEBI" id="CHEBI:30413"/>
    </cofactor>
</comment>
<dbReference type="PANTHER" id="PTHR24286:SF209">
    <property type="entry name" value="BETA-AMYRIN 28-OXIDASE-LIKE"/>
    <property type="match status" value="1"/>
</dbReference>
<comment type="similarity">
    <text evidence="3 11">Belongs to the cytochrome P450 family.</text>
</comment>
<dbReference type="PRINTS" id="PR00463">
    <property type="entry name" value="EP450I"/>
</dbReference>